<dbReference type="AlphaFoldDB" id="A0AB39ZDH7"/>
<sequence>MNLALNKCVQKGGCQILGLNKYSIQQWLKTIDTIIYDGDGVLWNHDKVIDKAPETFNALRAMGKEAYICTNNSVTSVAGICRRAQEMGFLVAQNEILSSGQALAKFMKEKNFQKKAYVMGGQGLVDELQLVGIESLPLDQSSLEGFSMPEDIHSFLLDSDVGAVVVGNAKDFDATKLTKASCYLKDPEIMFVATSRDMAFPAAPGRMVPREGVMVAAIQAASQRMPFICGKPNPYMCIDLMRQGVIQPERTLIIGDTMNTDIQFGYNCGFQTLLVGTGVNSYQDAIEDQASKVPSLYQQVPDLYVPKLSNLLPFLSSRNR</sequence>
<dbReference type="NCBIfam" id="TIGR01452">
    <property type="entry name" value="PGP_euk"/>
    <property type="match status" value="1"/>
</dbReference>
<keyword evidence="6" id="KW-1185">Reference proteome</keyword>
<dbReference type="Pfam" id="PF13344">
    <property type="entry name" value="Hydrolase_6"/>
    <property type="match status" value="1"/>
</dbReference>
<keyword evidence="5" id="KW-0460">Magnesium</keyword>
<dbReference type="GeneID" id="108012716"/>
<dbReference type="PANTHER" id="PTHR19288:SF93">
    <property type="entry name" value="FI11325P-RELATED"/>
    <property type="match status" value="1"/>
</dbReference>
<feature type="binding site" evidence="4">
    <location>
        <position position="231"/>
    </location>
    <ligand>
        <name>substrate</name>
    </ligand>
</feature>
<dbReference type="InterPro" id="IPR023214">
    <property type="entry name" value="HAD_sf"/>
</dbReference>
<evidence type="ECO:0000313" key="7">
    <source>
        <dbReference type="RefSeq" id="XP_016933633.2"/>
    </source>
</evidence>
<dbReference type="CDD" id="cd07532">
    <property type="entry name" value="HAD_PNPase_UmpH-like"/>
    <property type="match status" value="1"/>
</dbReference>
<dbReference type="PIRSF" id="PIRSF000915">
    <property type="entry name" value="PGP-type_phosphatase"/>
    <property type="match status" value="1"/>
</dbReference>
<comment type="similarity">
    <text evidence="2">Belongs to the HAD-like hydrolase superfamily.</text>
</comment>
<protein>
    <submittedName>
        <fullName evidence="7">Glycerol-3-phosphate phosphatase</fullName>
    </submittedName>
</protein>
<feature type="binding site" evidence="5">
    <location>
        <position position="37"/>
    </location>
    <ligand>
        <name>Mg(2+)</name>
        <dbReference type="ChEBI" id="CHEBI:18420"/>
    </ligand>
</feature>
<reference evidence="7" key="1">
    <citation type="submission" date="2025-08" db="UniProtKB">
        <authorList>
            <consortium name="RefSeq"/>
        </authorList>
    </citation>
    <scope>IDENTIFICATION</scope>
</reference>
<dbReference type="GO" id="GO:0016791">
    <property type="term" value="F:phosphatase activity"/>
    <property type="evidence" value="ECO:0007669"/>
    <property type="project" value="InterPro"/>
</dbReference>
<keyword evidence="5" id="KW-0479">Metal-binding</keyword>
<accession>A0AB39ZDH7</accession>
<dbReference type="RefSeq" id="XP_016933633.2">
    <property type="nucleotide sequence ID" value="XM_017078144.4"/>
</dbReference>
<feature type="binding site" evidence="5">
    <location>
        <position position="39"/>
    </location>
    <ligand>
        <name>Mg(2+)</name>
        <dbReference type="ChEBI" id="CHEBI:18420"/>
    </ligand>
</feature>
<dbReference type="InterPro" id="IPR006349">
    <property type="entry name" value="PGP_euk"/>
</dbReference>
<dbReference type="Proteomes" id="UP001652628">
    <property type="component" value="Chromosome 3"/>
</dbReference>
<dbReference type="GO" id="GO:0046872">
    <property type="term" value="F:metal ion binding"/>
    <property type="evidence" value="ECO:0007669"/>
    <property type="project" value="UniProtKB-KW"/>
</dbReference>
<feature type="active site" description="Proton donor" evidence="3">
    <location>
        <position position="39"/>
    </location>
</feature>
<dbReference type="Gene3D" id="3.40.50.1000">
    <property type="entry name" value="HAD superfamily/HAD-like"/>
    <property type="match status" value="2"/>
</dbReference>
<feature type="active site" description="Nucleophile" evidence="3">
    <location>
        <position position="37"/>
    </location>
</feature>
<evidence type="ECO:0000256" key="4">
    <source>
        <dbReference type="PIRSR" id="PIRSR000915-2"/>
    </source>
</evidence>
<evidence type="ECO:0000256" key="5">
    <source>
        <dbReference type="PIRSR" id="PIRSR000915-3"/>
    </source>
</evidence>
<dbReference type="SUPFAM" id="SSF56784">
    <property type="entry name" value="HAD-like"/>
    <property type="match status" value="1"/>
</dbReference>
<dbReference type="NCBIfam" id="TIGR01460">
    <property type="entry name" value="HAD-SF-IIA"/>
    <property type="match status" value="1"/>
</dbReference>
<proteinExistence type="inferred from homology"/>
<keyword evidence="1 2" id="KW-0378">Hydrolase</keyword>
<dbReference type="InterPro" id="IPR006357">
    <property type="entry name" value="HAD-SF_hydro_IIA"/>
</dbReference>
<gene>
    <name evidence="7" type="primary">LOC108012716</name>
</gene>
<dbReference type="PANTHER" id="PTHR19288">
    <property type="entry name" value="4-NITROPHENYLPHOSPHATASE-RELATED"/>
    <property type="match status" value="1"/>
</dbReference>
<comment type="cofactor">
    <cofactor evidence="5">
        <name>Mg(2+)</name>
        <dbReference type="ChEBI" id="CHEBI:18420"/>
    </cofactor>
    <text evidence="5">Divalent metal ions. Mg(2+) is the most effective.</text>
</comment>
<evidence type="ECO:0000313" key="6">
    <source>
        <dbReference type="Proteomes" id="UP001652628"/>
    </source>
</evidence>
<evidence type="ECO:0000256" key="1">
    <source>
        <dbReference type="ARBA" id="ARBA00022801"/>
    </source>
</evidence>
<evidence type="ECO:0000256" key="2">
    <source>
        <dbReference type="PIRNR" id="PIRNR000915"/>
    </source>
</evidence>
<organism evidence="6 7">
    <name type="scientific">Drosophila suzukii</name>
    <name type="common">Spotted-wing drosophila fruit fly</name>
    <dbReference type="NCBI Taxonomy" id="28584"/>
    <lineage>
        <taxon>Eukaryota</taxon>
        <taxon>Metazoa</taxon>
        <taxon>Ecdysozoa</taxon>
        <taxon>Arthropoda</taxon>
        <taxon>Hexapoda</taxon>
        <taxon>Insecta</taxon>
        <taxon>Pterygota</taxon>
        <taxon>Neoptera</taxon>
        <taxon>Endopterygota</taxon>
        <taxon>Diptera</taxon>
        <taxon>Brachycera</taxon>
        <taxon>Muscomorpha</taxon>
        <taxon>Ephydroidea</taxon>
        <taxon>Drosophilidae</taxon>
        <taxon>Drosophila</taxon>
        <taxon>Sophophora</taxon>
    </lineage>
</organism>
<feature type="binding site" evidence="5">
    <location>
        <position position="256"/>
    </location>
    <ligand>
        <name>Mg(2+)</name>
        <dbReference type="ChEBI" id="CHEBI:18420"/>
    </ligand>
</feature>
<dbReference type="InterPro" id="IPR036412">
    <property type="entry name" value="HAD-like_sf"/>
</dbReference>
<dbReference type="Pfam" id="PF13242">
    <property type="entry name" value="Hydrolase_like"/>
    <property type="match status" value="1"/>
</dbReference>
<name>A0AB39ZDH7_DROSZ</name>
<evidence type="ECO:0000256" key="3">
    <source>
        <dbReference type="PIRSR" id="PIRSR000915-1"/>
    </source>
</evidence>
<dbReference type="GO" id="GO:0005737">
    <property type="term" value="C:cytoplasm"/>
    <property type="evidence" value="ECO:0007669"/>
    <property type="project" value="TreeGrafter"/>
</dbReference>